<evidence type="ECO:0000256" key="1">
    <source>
        <dbReference type="ARBA" id="ARBA00023015"/>
    </source>
</evidence>
<evidence type="ECO:0008006" key="7">
    <source>
        <dbReference type="Google" id="ProtNLM"/>
    </source>
</evidence>
<evidence type="ECO:0000256" key="2">
    <source>
        <dbReference type="ARBA" id="ARBA00023163"/>
    </source>
</evidence>
<evidence type="ECO:0000256" key="4">
    <source>
        <dbReference type="SAM" id="Phobius"/>
    </source>
</evidence>
<dbReference type="InterPro" id="IPR041916">
    <property type="entry name" value="Anti_sigma_zinc_sf"/>
</dbReference>
<evidence type="ECO:0000313" key="5">
    <source>
        <dbReference type="EMBL" id="SOD63759.1"/>
    </source>
</evidence>
<feature type="region of interest" description="Disordered" evidence="3">
    <location>
        <begin position="128"/>
        <end position="149"/>
    </location>
</feature>
<dbReference type="Proteomes" id="UP000219072">
    <property type="component" value="Unassembled WGS sequence"/>
</dbReference>
<keyword evidence="6" id="KW-1185">Reference proteome</keyword>
<evidence type="ECO:0000313" key="6">
    <source>
        <dbReference type="Proteomes" id="UP000219072"/>
    </source>
</evidence>
<keyword evidence="1" id="KW-0805">Transcription regulation</keyword>
<dbReference type="EMBL" id="OCNE01000012">
    <property type="protein sequence ID" value="SOD63759.1"/>
    <property type="molecule type" value="Genomic_DNA"/>
</dbReference>
<sequence>MSERHPEPAEWAAWDEDLLSPSEAAVLREHLERCAPCTATHDELATLRQTLHDETDPGPIPDEVVVRIDAALAAEAARPGERSVAVSRETARRSRRFSRHSFALAAAGAALAVGIGGVLLGTLGTGEGGSSDSAAEAGPGRDSSPLSSDLPVEALEGQVRELLAESAQPESTEQQEPPAEEPLPEPEPPSAPPAPTGAATDEPTEGAPEDPGEDDFHTLSEFPSCVDEAIGRPERPLAVNEEDYNGTDAYLVVFPHVEDPALVTAYVVDAACASAEEPVSGEILLEESYPRE</sequence>
<dbReference type="OrthoDB" id="4350643at2"/>
<protein>
    <recommendedName>
        <fullName evidence="7">Zinc-finger</fullName>
    </recommendedName>
</protein>
<dbReference type="RefSeq" id="WP_097232220.1">
    <property type="nucleotide sequence ID" value="NZ_OCNE01000012.1"/>
</dbReference>
<dbReference type="Gene3D" id="1.10.10.1320">
    <property type="entry name" value="Anti-sigma factor, zinc-finger domain"/>
    <property type="match status" value="1"/>
</dbReference>
<keyword evidence="4" id="KW-0472">Membrane</keyword>
<feature type="compositionally biased region" description="Acidic residues" evidence="3">
    <location>
        <begin position="202"/>
        <end position="213"/>
    </location>
</feature>
<gene>
    <name evidence="5" type="ORF">SAMN06297387_112118</name>
</gene>
<evidence type="ECO:0000256" key="3">
    <source>
        <dbReference type="SAM" id="MobiDB-lite"/>
    </source>
</evidence>
<keyword evidence="2" id="KW-0804">Transcription</keyword>
<proteinExistence type="predicted"/>
<reference evidence="5 6" key="1">
    <citation type="submission" date="2017-09" db="EMBL/GenBank/DDBJ databases">
        <authorList>
            <person name="Ehlers B."/>
            <person name="Leendertz F.H."/>
        </authorList>
    </citation>
    <scope>NUCLEOTIDE SEQUENCE [LARGE SCALE GENOMIC DNA]</scope>
    <source>
        <strain evidence="5 6">CGMCC 4.7095</strain>
    </source>
</reference>
<organism evidence="5 6">
    <name type="scientific">Streptomyces zhaozhouensis</name>
    <dbReference type="NCBI Taxonomy" id="1300267"/>
    <lineage>
        <taxon>Bacteria</taxon>
        <taxon>Bacillati</taxon>
        <taxon>Actinomycetota</taxon>
        <taxon>Actinomycetes</taxon>
        <taxon>Kitasatosporales</taxon>
        <taxon>Streptomycetaceae</taxon>
        <taxon>Streptomyces</taxon>
    </lineage>
</organism>
<feature type="region of interest" description="Disordered" evidence="3">
    <location>
        <begin position="165"/>
        <end position="241"/>
    </location>
</feature>
<keyword evidence="4" id="KW-1133">Transmembrane helix</keyword>
<feature type="compositionally biased region" description="Pro residues" evidence="3">
    <location>
        <begin position="185"/>
        <end position="195"/>
    </location>
</feature>
<feature type="compositionally biased region" description="Low complexity" evidence="3">
    <location>
        <begin position="165"/>
        <end position="177"/>
    </location>
</feature>
<feature type="transmembrane region" description="Helical" evidence="4">
    <location>
        <begin position="102"/>
        <end position="123"/>
    </location>
</feature>
<accession>A0A286DYM0</accession>
<name>A0A286DYM0_9ACTN</name>
<keyword evidence="4" id="KW-0812">Transmembrane</keyword>
<dbReference type="AlphaFoldDB" id="A0A286DYM0"/>